<dbReference type="Proteomes" id="UP000254664">
    <property type="component" value="Unassembled WGS sequence"/>
</dbReference>
<dbReference type="InterPro" id="IPR009057">
    <property type="entry name" value="Homeodomain-like_sf"/>
</dbReference>
<dbReference type="InterPro" id="IPR036388">
    <property type="entry name" value="WH-like_DNA-bd_sf"/>
</dbReference>
<evidence type="ECO:0000259" key="1">
    <source>
        <dbReference type="PROSITE" id="PS51071"/>
    </source>
</evidence>
<dbReference type="EMBL" id="UFWZ01000001">
    <property type="protein sequence ID" value="SUY44896.1"/>
    <property type="molecule type" value="Genomic_DNA"/>
</dbReference>
<dbReference type="PROSITE" id="PS51071">
    <property type="entry name" value="HTH_RPIR"/>
    <property type="match status" value="1"/>
</dbReference>
<protein>
    <recommendedName>
        <fullName evidence="1">HTH rpiR-type domain-containing protein</fullName>
    </recommendedName>
</protein>
<gene>
    <name evidence="2" type="ORF">NCTC9836_00051</name>
</gene>
<reference evidence="2 3" key="1">
    <citation type="submission" date="2018-06" db="EMBL/GenBank/DDBJ databases">
        <authorList>
            <consortium name="Pathogen Informatics"/>
            <person name="Doyle S."/>
        </authorList>
    </citation>
    <scope>NUCLEOTIDE SEQUENCE [LARGE SCALE GENOMIC DNA]</scope>
    <source>
        <strain evidence="2 3">NCTC9836</strain>
    </source>
</reference>
<dbReference type="GO" id="GO:0003700">
    <property type="term" value="F:DNA-binding transcription factor activity"/>
    <property type="evidence" value="ECO:0007669"/>
    <property type="project" value="InterPro"/>
</dbReference>
<evidence type="ECO:0000313" key="3">
    <source>
        <dbReference type="Proteomes" id="UP000254664"/>
    </source>
</evidence>
<dbReference type="SUPFAM" id="SSF46689">
    <property type="entry name" value="Homeodomain-like"/>
    <property type="match status" value="1"/>
</dbReference>
<proteinExistence type="predicted"/>
<keyword evidence="3" id="KW-1185">Reference proteome</keyword>
<accession>A0A381J5Z9</accession>
<name>A0A381J5Z9_9CLOT</name>
<sequence length="45" mass="4927">MGGSIIKIHGIINELSDAEKKVANFILQWPSEISDLSIGNLSKRC</sequence>
<dbReference type="InterPro" id="IPR000281">
    <property type="entry name" value="HTH_RpiR"/>
</dbReference>
<evidence type="ECO:0000313" key="2">
    <source>
        <dbReference type="EMBL" id="SUY44896.1"/>
    </source>
</evidence>
<dbReference type="Gene3D" id="1.10.10.10">
    <property type="entry name" value="Winged helix-like DNA-binding domain superfamily/Winged helix DNA-binding domain"/>
    <property type="match status" value="1"/>
</dbReference>
<dbReference type="AlphaFoldDB" id="A0A381J5Z9"/>
<dbReference type="RefSeq" id="WP_172556213.1">
    <property type="nucleotide sequence ID" value="NZ_UFWZ01000001.1"/>
</dbReference>
<feature type="domain" description="HTH rpiR-type" evidence="1">
    <location>
        <begin position="2"/>
        <end position="45"/>
    </location>
</feature>
<organism evidence="2 3">
    <name type="scientific">Clostridium putrefaciens</name>
    <dbReference type="NCBI Taxonomy" id="99675"/>
    <lineage>
        <taxon>Bacteria</taxon>
        <taxon>Bacillati</taxon>
        <taxon>Bacillota</taxon>
        <taxon>Clostridia</taxon>
        <taxon>Eubacteriales</taxon>
        <taxon>Clostridiaceae</taxon>
        <taxon>Clostridium</taxon>
    </lineage>
</organism>